<dbReference type="PANTHER" id="PTHR34075">
    <property type="entry name" value="BLR3430 PROTEIN"/>
    <property type="match status" value="1"/>
</dbReference>
<reference evidence="4" key="1">
    <citation type="journal article" date="2019" name="Int. J. Syst. Evol. Microbiol.">
        <title>The Global Catalogue of Microorganisms (GCM) 10K type strain sequencing project: providing services to taxonomists for standard genome sequencing and annotation.</title>
        <authorList>
            <consortium name="The Broad Institute Genomics Platform"/>
            <consortium name="The Broad Institute Genome Sequencing Center for Infectious Disease"/>
            <person name="Wu L."/>
            <person name="Ma J."/>
        </authorList>
    </citation>
    <scope>NUCLEOTIDE SEQUENCE [LARGE SCALE GENOMIC DNA]</scope>
    <source>
        <strain evidence="4">NBRC 15640</strain>
    </source>
</reference>
<organism evidence="3 4">
    <name type="scientific">Vibrio penaeicida</name>
    <dbReference type="NCBI Taxonomy" id="104609"/>
    <lineage>
        <taxon>Bacteria</taxon>
        <taxon>Pseudomonadati</taxon>
        <taxon>Pseudomonadota</taxon>
        <taxon>Gammaproteobacteria</taxon>
        <taxon>Vibrionales</taxon>
        <taxon>Vibrionaceae</taxon>
        <taxon>Vibrio</taxon>
    </lineage>
</organism>
<feature type="domain" description="ChsH2 rubredoxin-like zinc ribbon" evidence="2">
    <location>
        <begin position="36"/>
        <end position="71"/>
    </location>
</feature>
<comment type="caution">
    <text evidence="3">The sequence shown here is derived from an EMBL/GenBank/DDBJ whole genome shotgun (WGS) entry which is preliminary data.</text>
</comment>
<evidence type="ECO:0000259" key="1">
    <source>
        <dbReference type="Pfam" id="PF01796"/>
    </source>
</evidence>
<keyword evidence="4" id="KW-1185">Reference proteome</keyword>
<evidence type="ECO:0000259" key="2">
    <source>
        <dbReference type="Pfam" id="PF12172"/>
    </source>
</evidence>
<dbReference type="EMBL" id="BSNX01000037">
    <property type="protein sequence ID" value="GLQ73688.1"/>
    <property type="molecule type" value="Genomic_DNA"/>
</dbReference>
<evidence type="ECO:0008006" key="5">
    <source>
        <dbReference type="Google" id="ProtNLM"/>
    </source>
</evidence>
<proteinExistence type="predicted"/>
<sequence length="151" mass="17523">MNRDHLKHLQTLERLKMLEHLQVPGPTITALTQPFWRAVSEYELEIQQCQSCHKHIFYPRSQCPFCWGEDLQWQRVTGGGTLKSYSQVNKPGHPGWIDITPYYVGLIELDEGPTLLSHLFRTKKDMQIGDRFKFAPTNLGGRILPCFEQVN</sequence>
<protein>
    <recommendedName>
        <fullName evidence="5">Zn-ribbon domain-containing OB-fold protein</fullName>
    </recommendedName>
</protein>
<dbReference type="RefSeq" id="WP_126608401.1">
    <property type="nucleotide sequence ID" value="NZ_AP025144.1"/>
</dbReference>
<evidence type="ECO:0000313" key="3">
    <source>
        <dbReference type="EMBL" id="GLQ73688.1"/>
    </source>
</evidence>
<dbReference type="PANTHER" id="PTHR34075:SF5">
    <property type="entry name" value="BLR3430 PROTEIN"/>
    <property type="match status" value="1"/>
</dbReference>
<feature type="domain" description="ChsH2 C-terminal OB-fold" evidence="1">
    <location>
        <begin position="73"/>
        <end position="133"/>
    </location>
</feature>
<dbReference type="InterPro" id="IPR012340">
    <property type="entry name" value="NA-bd_OB-fold"/>
</dbReference>
<accession>A0AAV5NU00</accession>
<evidence type="ECO:0000313" key="4">
    <source>
        <dbReference type="Proteomes" id="UP001156690"/>
    </source>
</evidence>
<dbReference type="Gene3D" id="6.10.30.10">
    <property type="match status" value="1"/>
</dbReference>
<name>A0AAV5NU00_9VIBR</name>
<dbReference type="InterPro" id="IPR052513">
    <property type="entry name" value="Thioester_dehydratase-like"/>
</dbReference>
<gene>
    <name evidence="3" type="ORF">GCM10007932_30480</name>
</gene>
<dbReference type="AlphaFoldDB" id="A0AAV5NU00"/>
<dbReference type="InterPro" id="IPR022002">
    <property type="entry name" value="ChsH2_Znr"/>
</dbReference>
<dbReference type="Pfam" id="PF12172">
    <property type="entry name" value="zf-ChsH2"/>
    <property type="match status" value="1"/>
</dbReference>
<dbReference type="Proteomes" id="UP001156690">
    <property type="component" value="Unassembled WGS sequence"/>
</dbReference>
<dbReference type="Pfam" id="PF01796">
    <property type="entry name" value="OB_ChsH2_C"/>
    <property type="match status" value="1"/>
</dbReference>
<dbReference type="SUPFAM" id="SSF50249">
    <property type="entry name" value="Nucleic acid-binding proteins"/>
    <property type="match status" value="1"/>
</dbReference>
<dbReference type="InterPro" id="IPR002878">
    <property type="entry name" value="ChsH2_C"/>
</dbReference>